<evidence type="ECO:0000313" key="3">
    <source>
        <dbReference type="Proteomes" id="UP000799324"/>
    </source>
</evidence>
<evidence type="ECO:0000256" key="1">
    <source>
        <dbReference type="SAM" id="MobiDB-lite"/>
    </source>
</evidence>
<proteinExistence type="predicted"/>
<keyword evidence="3" id="KW-1185">Reference proteome</keyword>
<protein>
    <recommendedName>
        <fullName evidence="4">Transcription factor domain-containing protein</fullName>
    </recommendedName>
</protein>
<feature type="region of interest" description="Disordered" evidence="1">
    <location>
        <begin position="1"/>
        <end position="58"/>
    </location>
</feature>
<gene>
    <name evidence="2" type="ORF">K491DRAFT_609434</name>
</gene>
<accession>A0A6A6SRG1</accession>
<dbReference type="OrthoDB" id="415825at2759"/>
<sequence length="652" mass="72420">MSPPPPEPHEDVAPSSSNPTANTRVRRRPAKRTGPPQLQFVTATDPSQFKDERAKRSVRSQAMIQYRYKADKKKRVQGTADAGSASSTRHIEAGPASAASYEARQRSLIPQWGDDGQEAQHIYPSTLAAWQATNPEEAPWQPWHGLYGHTDAQDLAVAGAYPRQFRALSRVPFDASLEIVTDYDEREDVWESQMRIIVGKIARLSLVGDGVDPFSVIPQFSSPDIKSIYLVRNCTRAFVSPATLVKWLPAMLAHPHILLSSTVLASTWLDMHAGCSGDSRRTTLVKAEIIGWINERLRNPVTQSEDFTLMVILHLLAGEMWSCNEKTLRIHETGIARFITHRGGMHFYKGKHHTTPITEVAAACCYHTDIFCEAPSLPVFHNWNPPNIPPSEANTAVPESPLFCLREELYIIARDPKCSTFTYDILCDMRELTDLFLARHSRLDTVTEVKAGEDCATSIDASLSEYDLKVSEIRARLASLPSAFTPDVAVTQDWVYEACRIAAIIYASAIIMRVPFSVAAEPGHSIILSDTASFTNSLAGGHLLSTRLTEALYEVLERSNTTTIWGDMSGVLYWVCVVGAAAARTSTSITISQAPRTRSEAYATWVRRCLIMYSTRVLIILIFQHPIPILQAQKRLLKVQALIGSSQARHLS</sequence>
<feature type="region of interest" description="Disordered" evidence="1">
    <location>
        <begin position="70"/>
        <end position="99"/>
    </location>
</feature>
<reference evidence="2" key="1">
    <citation type="journal article" date="2020" name="Stud. Mycol.">
        <title>101 Dothideomycetes genomes: a test case for predicting lifestyles and emergence of pathogens.</title>
        <authorList>
            <person name="Haridas S."/>
            <person name="Albert R."/>
            <person name="Binder M."/>
            <person name="Bloem J."/>
            <person name="Labutti K."/>
            <person name="Salamov A."/>
            <person name="Andreopoulos B."/>
            <person name="Baker S."/>
            <person name="Barry K."/>
            <person name="Bills G."/>
            <person name="Bluhm B."/>
            <person name="Cannon C."/>
            <person name="Castanera R."/>
            <person name="Culley D."/>
            <person name="Daum C."/>
            <person name="Ezra D."/>
            <person name="Gonzalez J."/>
            <person name="Henrissat B."/>
            <person name="Kuo A."/>
            <person name="Liang C."/>
            <person name="Lipzen A."/>
            <person name="Lutzoni F."/>
            <person name="Magnuson J."/>
            <person name="Mondo S."/>
            <person name="Nolan M."/>
            <person name="Ohm R."/>
            <person name="Pangilinan J."/>
            <person name="Park H.-J."/>
            <person name="Ramirez L."/>
            <person name="Alfaro M."/>
            <person name="Sun H."/>
            <person name="Tritt A."/>
            <person name="Yoshinaga Y."/>
            <person name="Zwiers L.-H."/>
            <person name="Turgeon B."/>
            <person name="Goodwin S."/>
            <person name="Spatafora J."/>
            <person name="Crous P."/>
            <person name="Grigoriev I."/>
        </authorList>
    </citation>
    <scope>NUCLEOTIDE SEQUENCE</scope>
    <source>
        <strain evidence="2">CBS 122681</strain>
    </source>
</reference>
<organism evidence="2 3">
    <name type="scientific">Lophiostoma macrostomum CBS 122681</name>
    <dbReference type="NCBI Taxonomy" id="1314788"/>
    <lineage>
        <taxon>Eukaryota</taxon>
        <taxon>Fungi</taxon>
        <taxon>Dikarya</taxon>
        <taxon>Ascomycota</taxon>
        <taxon>Pezizomycotina</taxon>
        <taxon>Dothideomycetes</taxon>
        <taxon>Pleosporomycetidae</taxon>
        <taxon>Pleosporales</taxon>
        <taxon>Lophiostomataceae</taxon>
        <taxon>Lophiostoma</taxon>
    </lineage>
</organism>
<evidence type="ECO:0008006" key="4">
    <source>
        <dbReference type="Google" id="ProtNLM"/>
    </source>
</evidence>
<dbReference type="PANTHER" id="PTHR37540:SF5">
    <property type="entry name" value="TRANSCRIPTION FACTOR DOMAIN-CONTAINING PROTEIN"/>
    <property type="match status" value="1"/>
</dbReference>
<evidence type="ECO:0000313" key="2">
    <source>
        <dbReference type="EMBL" id="KAF2650132.1"/>
    </source>
</evidence>
<feature type="compositionally biased region" description="Polar residues" evidence="1">
    <location>
        <begin position="14"/>
        <end position="23"/>
    </location>
</feature>
<dbReference type="AlphaFoldDB" id="A0A6A6SRG1"/>
<dbReference type="Proteomes" id="UP000799324">
    <property type="component" value="Unassembled WGS sequence"/>
</dbReference>
<dbReference type="EMBL" id="MU004466">
    <property type="protein sequence ID" value="KAF2650132.1"/>
    <property type="molecule type" value="Genomic_DNA"/>
</dbReference>
<name>A0A6A6SRG1_9PLEO</name>
<dbReference type="PANTHER" id="PTHR37540">
    <property type="entry name" value="TRANSCRIPTION FACTOR (ACR-2), PUTATIVE-RELATED-RELATED"/>
    <property type="match status" value="1"/>
</dbReference>